<protein>
    <recommendedName>
        <fullName evidence="1">Fido domain-containing protein</fullName>
    </recommendedName>
</protein>
<comment type="caution">
    <text evidence="2">The sequence shown here is derived from an EMBL/GenBank/DDBJ whole genome shotgun (WGS) entry which is preliminary data.</text>
</comment>
<dbReference type="InterPro" id="IPR036597">
    <property type="entry name" value="Fido-like_dom_sf"/>
</dbReference>
<dbReference type="RefSeq" id="WP_003847255.1">
    <property type="nucleotide sequence ID" value="NZ_BQKK01000005.1"/>
</dbReference>
<dbReference type="Proteomes" id="UP001054925">
    <property type="component" value="Unassembled WGS sequence"/>
</dbReference>
<accession>A0AAV5GBA5</accession>
<dbReference type="SUPFAM" id="SSF140931">
    <property type="entry name" value="Fic-like"/>
    <property type="match status" value="1"/>
</dbReference>
<organism evidence="2 3">
    <name type="scientific">Corynebacterium ammoniagenes</name>
    <name type="common">Brevibacterium ammoniagenes</name>
    <dbReference type="NCBI Taxonomy" id="1697"/>
    <lineage>
        <taxon>Bacteria</taxon>
        <taxon>Bacillati</taxon>
        <taxon>Actinomycetota</taxon>
        <taxon>Actinomycetes</taxon>
        <taxon>Mycobacteriales</taxon>
        <taxon>Corynebacteriaceae</taxon>
        <taxon>Corynebacterium</taxon>
    </lineage>
</organism>
<proteinExistence type="predicted"/>
<dbReference type="InterPro" id="IPR003812">
    <property type="entry name" value="Fido"/>
</dbReference>
<evidence type="ECO:0000313" key="2">
    <source>
        <dbReference type="EMBL" id="GJN43587.1"/>
    </source>
</evidence>
<reference evidence="2" key="1">
    <citation type="submission" date="2021-12" db="EMBL/GenBank/DDBJ databases">
        <title>Draft genome sequence of Corynebacterium ammoniagenes strain T-723.</title>
        <authorList>
            <person name="Matsuzawa M."/>
            <person name="Hiratani M."/>
            <person name="Abe I."/>
            <person name="Tsuji Y."/>
            <person name="Nakamura J."/>
        </authorList>
    </citation>
    <scope>NUCLEOTIDE SEQUENCE</scope>
    <source>
        <strain evidence="2">T-723</strain>
    </source>
</reference>
<dbReference type="Pfam" id="PF02661">
    <property type="entry name" value="Fic"/>
    <property type="match status" value="1"/>
</dbReference>
<evidence type="ECO:0000259" key="1">
    <source>
        <dbReference type="PROSITE" id="PS51459"/>
    </source>
</evidence>
<sequence>MLDTGKLTDVIYTAGKVFDNLRSDRLATQSFISNGDIRGIASRADLELLKDLNDAAKIILECHNNNISLSPSVVISINSAMTRSAALRPGVFRQDSDNIGVSTRFGDHRPFAVQETDLQKFINEASVLSIEKAAATLFVSIAKAQPFGDGNKRTALLAANLLLLPSNKILTVPFKDDDPEVSAKFNDLLARAYIYDEVDACVDYMASRGIMPF</sequence>
<gene>
    <name evidence="2" type="ORF">CAT723_20660</name>
</gene>
<dbReference type="AlphaFoldDB" id="A0AAV5GBA5"/>
<feature type="domain" description="Fido" evidence="1">
    <location>
        <begin position="69"/>
        <end position="207"/>
    </location>
</feature>
<dbReference type="EMBL" id="BQKK01000005">
    <property type="protein sequence ID" value="GJN43587.1"/>
    <property type="molecule type" value="Genomic_DNA"/>
</dbReference>
<dbReference type="PROSITE" id="PS51459">
    <property type="entry name" value="FIDO"/>
    <property type="match status" value="1"/>
</dbReference>
<name>A0AAV5GBA5_CORAM</name>
<dbReference type="Gene3D" id="1.10.3290.10">
    <property type="entry name" value="Fido-like domain"/>
    <property type="match status" value="1"/>
</dbReference>
<evidence type="ECO:0000313" key="3">
    <source>
        <dbReference type="Proteomes" id="UP001054925"/>
    </source>
</evidence>